<keyword evidence="1" id="KW-0472">Membrane</keyword>
<evidence type="ECO:0008006" key="4">
    <source>
        <dbReference type="Google" id="ProtNLM"/>
    </source>
</evidence>
<protein>
    <recommendedName>
        <fullName evidence="4">Tail tape measure protein, TIGR01760 family</fullName>
    </recommendedName>
</protein>
<gene>
    <name evidence="2" type="ORF">LEP1GSC059_4030</name>
</gene>
<dbReference type="RefSeq" id="WP_020980073.1">
    <property type="nucleotide sequence ID" value="NZ_AKWY02000001.1"/>
</dbReference>
<evidence type="ECO:0000313" key="3">
    <source>
        <dbReference type="Proteomes" id="UP000015442"/>
    </source>
</evidence>
<proteinExistence type="predicted"/>
<dbReference type="AlphaFoldDB" id="T0H2N9"/>
<dbReference type="Proteomes" id="UP000015442">
    <property type="component" value="Unassembled WGS sequence"/>
</dbReference>
<feature type="transmembrane region" description="Helical" evidence="1">
    <location>
        <begin position="291"/>
        <end position="312"/>
    </location>
</feature>
<feature type="transmembrane region" description="Helical" evidence="1">
    <location>
        <begin position="354"/>
        <end position="374"/>
    </location>
</feature>
<keyword evidence="1" id="KW-1133">Transmembrane helix</keyword>
<dbReference type="EMBL" id="AKWY02000001">
    <property type="protein sequence ID" value="EQA73641.1"/>
    <property type="molecule type" value="Genomic_DNA"/>
</dbReference>
<organism evidence="2 3">
    <name type="scientific">Leptospira noguchii serovar Panama str. CZ214</name>
    <dbReference type="NCBI Taxonomy" id="1001595"/>
    <lineage>
        <taxon>Bacteria</taxon>
        <taxon>Pseudomonadati</taxon>
        <taxon>Spirochaetota</taxon>
        <taxon>Spirochaetia</taxon>
        <taxon>Leptospirales</taxon>
        <taxon>Leptospiraceae</taxon>
        <taxon>Leptospira</taxon>
    </lineage>
</organism>
<feature type="transmembrane region" description="Helical" evidence="1">
    <location>
        <begin position="260"/>
        <end position="285"/>
    </location>
</feature>
<name>T0H2N9_9LEPT</name>
<evidence type="ECO:0000256" key="1">
    <source>
        <dbReference type="SAM" id="Phobius"/>
    </source>
</evidence>
<sequence length="628" mass="69952">MADTNTNELKIVFTIADLASSKINEINGKWDSMKQLIGEDKKYSEQFKKSVQEVDSSFMSMERGFAILDQRASIAKTYKDLYDDRTESLKLEKNLQSLGLSAFQLSEKTGISVETILSGVNKIKSSFKNLNSSNLNVLVGIVANTVLATGEKFSDLTEQLIFTGKQIKNFNVDIGKLYFINIMDFKLSSEKMDFFPFQLNRVSESWNNFKKILGKGIEDFALVKFGIIESVLKNIFELLANGIGKINVFLGENPKLAGTFFMLGVIGAGALMVLKSVTLGLFTALKVAVMFNPIVLAVAGIVADLALIITYWDDIKITAIKTWNWIVNTWGNLSGFGKIVNSIFSIFSNRIQEILVFAMVDPIFGLYSLIWQALGNVVGDIRNRMKDSGKSLFTAFSEGIQSSIADLKSTIHDIMQSIDWYLPHSNALERLLSRITDSGFAFIDTFILGMKQKNNTLVGEMFNGFKSGLNFIQESGAKSTTIFSEEIPSNKLVVYNKLMYLLEKTRRLFLISDAKKGPFSTLTKSGKATIAVFSSGLELEIPKTNPILQRFHQVLTNDSKGIIKRTLESKENSEVISEKSNVTSNTNIGSVIGQLVIGNKTMDKKKIGEMIADAIFQELDRFEEMELI</sequence>
<accession>T0H2N9</accession>
<dbReference type="GeneID" id="23200167"/>
<comment type="caution">
    <text evidence="2">The sequence shown here is derived from an EMBL/GenBank/DDBJ whole genome shotgun (WGS) entry which is preliminary data.</text>
</comment>
<reference evidence="2 3" key="1">
    <citation type="submission" date="2013-05" db="EMBL/GenBank/DDBJ databases">
        <authorList>
            <person name="Harkins D.M."/>
            <person name="Durkin A.S."/>
            <person name="Brinkac L.M."/>
            <person name="Haft D.H."/>
            <person name="Selengut J.D."/>
            <person name="Sanka R."/>
            <person name="DePew J."/>
            <person name="Purushe J."/>
            <person name="Hartskeerl R.A."/>
            <person name="Ahmed A."/>
            <person name="van der Linden H."/>
            <person name="Goris M.G.A."/>
            <person name="Vinetz J.M."/>
            <person name="Sutton G.G."/>
            <person name="Nierman W.C."/>
            <person name="Fouts D.E."/>
        </authorList>
    </citation>
    <scope>NUCLEOTIDE SEQUENCE [LARGE SCALE GENOMIC DNA]</scope>
    <source>
        <strain evidence="2 3">CZ214</strain>
    </source>
</reference>
<evidence type="ECO:0000313" key="2">
    <source>
        <dbReference type="EMBL" id="EQA73641.1"/>
    </source>
</evidence>
<keyword evidence="1" id="KW-0812">Transmembrane</keyword>